<gene>
    <name evidence="3" type="ORF">FHR33_000622</name>
</gene>
<name>A0A7W5YL28_9ACTN</name>
<protein>
    <recommendedName>
        <fullName evidence="2">Tn3 transposase DDE domain-containing protein</fullName>
    </recommendedName>
</protein>
<evidence type="ECO:0000259" key="2">
    <source>
        <dbReference type="Pfam" id="PF01526"/>
    </source>
</evidence>
<dbReference type="Pfam" id="PF01526">
    <property type="entry name" value="DDE_Tnp_Tn3"/>
    <property type="match status" value="1"/>
</dbReference>
<sequence length="97" mass="11174">MHWTTRYIDAAVAQLQAEGHEIREEDITRLSPPKHRNLNLLGRYSFTAATPAAGARRPLATRTRPSWTRTTKAWTERPHRVTRAYQVAGVLGNRKRR</sequence>
<accession>A0A7W5YL28</accession>
<proteinExistence type="predicted"/>
<dbReference type="GO" id="GO:0004803">
    <property type="term" value="F:transposase activity"/>
    <property type="evidence" value="ECO:0007669"/>
    <property type="project" value="InterPro"/>
</dbReference>
<feature type="compositionally biased region" description="Low complexity" evidence="1">
    <location>
        <begin position="52"/>
        <end position="65"/>
    </location>
</feature>
<dbReference type="EMBL" id="JACIBV010000001">
    <property type="protein sequence ID" value="MBB3724762.1"/>
    <property type="molecule type" value="Genomic_DNA"/>
</dbReference>
<keyword evidence="4" id="KW-1185">Reference proteome</keyword>
<evidence type="ECO:0000313" key="3">
    <source>
        <dbReference type="EMBL" id="MBB3724762.1"/>
    </source>
</evidence>
<reference evidence="3 4" key="1">
    <citation type="submission" date="2020-08" db="EMBL/GenBank/DDBJ databases">
        <title>Sequencing the genomes of 1000 actinobacteria strains.</title>
        <authorList>
            <person name="Klenk H.-P."/>
        </authorList>
    </citation>
    <scope>NUCLEOTIDE SEQUENCE [LARGE SCALE GENOMIC DNA]</scope>
    <source>
        <strain evidence="3 4">DSM 44320</strain>
    </source>
</reference>
<evidence type="ECO:0000256" key="1">
    <source>
        <dbReference type="SAM" id="MobiDB-lite"/>
    </source>
</evidence>
<organism evidence="3 4">
    <name type="scientific">Nonomuraea dietziae</name>
    <dbReference type="NCBI Taxonomy" id="65515"/>
    <lineage>
        <taxon>Bacteria</taxon>
        <taxon>Bacillati</taxon>
        <taxon>Actinomycetota</taxon>
        <taxon>Actinomycetes</taxon>
        <taxon>Streptosporangiales</taxon>
        <taxon>Streptosporangiaceae</taxon>
        <taxon>Nonomuraea</taxon>
    </lineage>
</organism>
<feature type="region of interest" description="Disordered" evidence="1">
    <location>
        <begin position="52"/>
        <end position="71"/>
    </location>
</feature>
<dbReference type="InterPro" id="IPR002513">
    <property type="entry name" value="Tn3_Tnp_DDE_dom"/>
</dbReference>
<dbReference type="GO" id="GO:0006313">
    <property type="term" value="P:DNA transposition"/>
    <property type="evidence" value="ECO:0007669"/>
    <property type="project" value="InterPro"/>
</dbReference>
<comment type="caution">
    <text evidence="3">The sequence shown here is derived from an EMBL/GenBank/DDBJ whole genome shotgun (WGS) entry which is preliminary data.</text>
</comment>
<evidence type="ECO:0000313" key="4">
    <source>
        <dbReference type="Proteomes" id="UP000579945"/>
    </source>
</evidence>
<feature type="domain" description="Tn3 transposase DDE" evidence="2">
    <location>
        <begin position="1"/>
        <end position="44"/>
    </location>
</feature>
<dbReference type="AlphaFoldDB" id="A0A7W5YL28"/>
<dbReference type="Proteomes" id="UP000579945">
    <property type="component" value="Unassembled WGS sequence"/>
</dbReference>